<dbReference type="InterPro" id="IPR012877">
    <property type="entry name" value="Dhs-27"/>
</dbReference>
<evidence type="ECO:0000313" key="2">
    <source>
        <dbReference type="Proteomes" id="UP000887566"/>
    </source>
</evidence>
<dbReference type="PANTHER" id="PTHR23020">
    <property type="entry name" value="UNCHARACTERIZED NUCLEAR HORMONE RECEPTOR-RELATED"/>
    <property type="match status" value="1"/>
</dbReference>
<dbReference type="InterPro" id="IPR011009">
    <property type="entry name" value="Kinase-like_dom_sf"/>
</dbReference>
<protein>
    <submittedName>
        <fullName evidence="3">CHK kinase-like domain-containing protein</fullName>
    </submittedName>
</protein>
<reference evidence="3" key="1">
    <citation type="submission" date="2022-11" db="UniProtKB">
        <authorList>
            <consortium name="WormBaseParasite"/>
        </authorList>
    </citation>
    <scope>IDENTIFICATION</scope>
</reference>
<dbReference type="SMART" id="SM00587">
    <property type="entry name" value="CHK"/>
    <property type="match status" value="1"/>
</dbReference>
<dbReference type="Proteomes" id="UP000887566">
    <property type="component" value="Unplaced"/>
</dbReference>
<dbReference type="Gene3D" id="3.90.1200.10">
    <property type="match status" value="1"/>
</dbReference>
<feature type="domain" description="CHK kinase-like" evidence="1">
    <location>
        <begin position="139"/>
        <end position="330"/>
    </location>
</feature>
<dbReference type="WBParaSite" id="PSAMB.scaffold1796size27786.g14904.t1">
    <property type="protein sequence ID" value="PSAMB.scaffold1796size27786.g14904.t1"/>
    <property type="gene ID" value="PSAMB.scaffold1796size27786.g14904"/>
</dbReference>
<dbReference type="PANTHER" id="PTHR23020:SF41">
    <property type="entry name" value="AMINOGLYCOSIDE PHOSPHOTRANSFERASE DOMAIN-CONTAINING PROTEIN"/>
    <property type="match status" value="1"/>
</dbReference>
<dbReference type="Pfam" id="PF07914">
    <property type="entry name" value="DUF1679"/>
    <property type="match status" value="1"/>
</dbReference>
<dbReference type="AlphaFoldDB" id="A0A914VEV2"/>
<keyword evidence="2" id="KW-1185">Reference proteome</keyword>
<dbReference type="SUPFAM" id="SSF56112">
    <property type="entry name" value="Protein kinase-like (PK-like)"/>
    <property type="match status" value="1"/>
</dbReference>
<dbReference type="InterPro" id="IPR052961">
    <property type="entry name" value="Oxido-Kinase-like_Enzymes"/>
</dbReference>
<evidence type="ECO:0000313" key="3">
    <source>
        <dbReference type="WBParaSite" id="PSAMB.scaffold1796size27786.g14904.t1"/>
    </source>
</evidence>
<evidence type="ECO:0000259" key="1">
    <source>
        <dbReference type="SMART" id="SM00587"/>
    </source>
</evidence>
<accession>A0A914VEV2</accession>
<proteinExistence type="predicted"/>
<organism evidence="2 3">
    <name type="scientific">Plectus sambesii</name>
    <dbReference type="NCBI Taxonomy" id="2011161"/>
    <lineage>
        <taxon>Eukaryota</taxon>
        <taxon>Metazoa</taxon>
        <taxon>Ecdysozoa</taxon>
        <taxon>Nematoda</taxon>
        <taxon>Chromadorea</taxon>
        <taxon>Plectida</taxon>
        <taxon>Plectina</taxon>
        <taxon>Plectoidea</taxon>
        <taxon>Plectidae</taxon>
        <taxon>Plectus</taxon>
    </lineage>
</organism>
<dbReference type="InterPro" id="IPR015897">
    <property type="entry name" value="CHK_kinase-like"/>
</dbReference>
<name>A0A914VEV2_9BILA</name>
<sequence length="397" mass="44901">MEKVDGLCGSRVQKEWLEAALQTALQTRSHFGPNFSSTQFGIGQGFFSIIIRVVCDWQGEGASELPASFVLKCPSLGPLLQMNGPDFEEHREGSFSLLKKAHACEVSFYNLIKTHQLKLHVPKVYYSHNVDADGELGLIVMEDLTQSAAVKPTIDGLPLKGLETIMENFATLHAFSLTNTEWLENSELKAYLFEGQSLLLKGWVKDSIETLRKLGSDLFSDSYLERLTEIIGPQFDRKYAYHVHEELGIPPVLTHGDLHNSNIMWKKSADGNGTTDELAVIVDWQIMHPGCVGEDFARLFCGSMETDIRREHTNHLLEHYHKTLTARLNKEPPFTLDQLKQAYRRLFKFGAGTYLPAFAFYAQRMMGEGKVAENDIVLRRCKAVIDDLFEIENELSR</sequence>